<feature type="region of interest" description="Disordered" evidence="2">
    <location>
        <begin position="825"/>
        <end position="860"/>
    </location>
</feature>
<dbReference type="EMBL" id="JAHLQK010000006">
    <property type="protein sequence ID" value="MBU5677660.1"/>
    <property type="molecule type" value="Genomic_DNA"/>
</dbReference>
<dbReference type="Pfam" id="PF00905">
    <property type="entry name" value="Transpeptidase"/>
    <property type="match status" value="1"/>
</dbReference>
<dbReference type="InterPro" id="IPR001460">
    <property type="entry name" value="PCN-bd_Tpept"/>
</dbReference>
<evidence type="ECO:0000256" key="1">
    <source>
        <dbReference type="ARBA" id="ARBA00022679"/>
    </source>
</evidence>
<gene>
    <name evidence="6" type="ORF">KQI88_14660</name>
</gene>
<dbReference type="InterPro" id="IPR050396">
    <property type="entry name" value="Glycosyltr_51/Transpeptidase"/>
</dbReference>
<evidence type="ECO:0000313" key="6">
    <source>
        <dbReference type="EMBL" id="MBU5677660.1"/>
    </source>
</evidence>
<proteinExistence type="predicted"/>
<dbReference type="Pfam" id="PF00912">
    <property type="entry name" value="Transgly"/>
    <property type="match status" value="1"/>
</dbReference>
<dbReference type="NCBIfam" id="TIGR02074">
    <property type="entry name" value="PBP_1a_fam"/>
    <property type="match status" value="1"/>
</dbReference>
<accession>A0ABS6G594</accession>
<comment type="caution">
    <text evidence="6">The sequence shown here is derived from an EMBL/GenBank/DDBJ whole genome shotgun (WGS) entry which is preliminary data.</text>
</comment>
<evidence type="ECO:0000313" key="7">
    <source>
        <dbReference type="Proteomes" id="UP000779508"/>
    </source>
</evidence>
<feature type="compositionally biased region" description="Acidic residues" evidence="2">
    <location>
        <begin position="844"/>
        <end position="860"/>
    </location>
</feature>
<keyword evidence="3" id="KW-1133">Transmembrane helix</keyword>
<reference evidence="6 7" key="1">
    <citation type="submission" date="2021-06" db="EMBL/GenBank/DDBJ databases">
        <authorList>
            <person name="Sun Q."/>
            <person name="Li D."/>
        </authorList>
    </citation>
    <scope>NUCLEOTIDE SEQUENCE [LARGE SCALE GENOMIC DNA]</scope>
    <source>
        <strain evidence="6 7">MSJ-5</strain>
    </source>
</reference>
<feature type="domain" description="Glycosyl transferase family 51" evidence="5">
    <location>
        <begin position="75"/>
        <end position="249"/>
    </location>
</feature>
<evidence type="ECO:0000256" key="3">
    <source>
        <dbReference type="SAM" id="Phobius"/>
    </source>
</evidence>
<dbReference type="PANTHER" id="PTHR32282">
    <property type="entry name" value="BINDING PROTEIN TRANSPEPTIDASE, PUTATIVE-RELATED"/>
    <property type="match status" value="1"/>
</dbReference>
<dbReference type="Proteomes" id="UP000779508">
    <property type="component" value="Unassembled WGS sequence"/>
</dbReference>
<evidence type="ECO:0000259" key="4">
    <source>
        <dbReference type="Pfam" id="PF00905"/>
    </source>
</evidence>
<keyword evidence="7" id="KW-1185">Reference proteome</keyword>
<dbReference type="PANTHER" id="PTHR32282:SF33">
    <property type="entry name" value="PEPTIDOGLYCAN GLYCOSYLTRANSFERASE"/>
    <property type="match status" value="1"/>
</dbReference>
<feature type="transmembrane region" description="Helical" evidence="3">
    <location>
        <begin position="21"/>
        <end position="49"/>
    </location>
</feature>
<dbReference type="InterPro" id="IPR001264">
    <property type="entry name" value="Glyco_trans_51"/>
</dbReference>
<protein>
    <submittedName>
        <fullName evidence="6">PBP1A family penicillin-binding protein</fullName>
    </submittedName>
</protein>
<dbReference type="RefSeq" id="WP_216418584.1">
    <property type="nucleotide sequence ID" value="NZ_JAHLQK010000006.1"/>
</dbReference>
<evidence type="ECO:0000256" key="2">
    <source>
        <dbReference type="SAM" id="MobiDB-lite"/>
    </source>
</evidence>
<evidence type="ECO:0000259" key="5">
    <source>
        <dbReference type="Pfam" id="PF00912"/>
    </source>
</evidence>
<keyword evidence="3" id="KW-0472">Membrane</keyword>
<keyword evidence="3" id="KW-0812">Transmembrane</keyword>
<name>A0ABS6G594_9FIRM</name>
<sequence length="860" mass="94879">MSDKKLSRQTDKDNNKKRKLSIFRVILVTMILIGFIGAGAVAGIVMSIIKNTEPIDASNIYEMLDESSFILDSEGQVIEKIESNKFRVVVDYSEMPEHLTSAFVSIEDERFWTHKGVDIKRIFGALWTNLRTGSRQGASTINQQLAVNLYLSRSDKSYSRKIKDAYYGIMLNKQLSKEQILEAYLNTIYLGSGAHGVQAAAQVYFSKDAKDLTLAESALIAGITKYPSRNTPIITLKKEDVQEHHVVLDDSDPVYTVIMNDKIDEYVISRQKLVLNAMKRLGYITETEYNQALEEDVKSHLKPNRQISENISSFFGDLVKKDVIQALKDSGYSEDEAIDMLYSGGLRINSTLDTRIQKILDEEYANSSNFPKINNADRAKLLAKEGFTEDSEKNIRDNEGQIQPQSAMVISDHQTGEIKAIVGGRMTSGQRILNRALTPRQPGSSIKPIAVYAPAIEHGFTAGSIVDDIPHYFNKSTPNTPWPRNFDKSYRGLITLREGVERSGNIFAVKLASMLSGDQNSSINTMLDSMKNMGITTVHTRENPLTINGKKYTDETLATALGGMTRGVSPLEMNTAFNVLANKGLYTSPTTFTTVHDRHGNLILENKPQQHRVITEQSAYIVTDMLRGVVSSPRGTGKGANIGSMPVAGKTGTTDSQKDAWFVGYTPYYSASVWIGSDQPVKLTSGSPAAASLWSKVMKRVHEGHSVKDFEMPSDIVRVNICTISGKLPTELCALDPRGSTVKSEIFIKGTQPTGKCDVHVLADIHVPSGKLATDLTPPWQVQSKVFVQRPIPYYPAEHGGITPLDYIYELPSGYYDPLVDGLGIPFPGGSPDGTETEGGPNEGEIEDIDDDTIDSLDNN</sequence>
<feature type="domain" description="Penicillin-binding protein transpeptidase" evidence="4">
    <location>
        <begin position="408"/>
        <end position="677"/>
    </location>
</feature>
<keyword evidence="1" id="KW-0808">Transferase</keyword>
<organism evidence="6 7">
    <name type="scientific">Alkaliphilus flagellatus</name>
    <dbReference type="NCBI Taxonomy" id="2841507"/>
    <lineage>
        <taxon>Bacteria</taxon>
        <taxon>Bacillati</taxon>
        <taxon>Bacillota</taxon>
        <taxon>Clostridia</taxon>
        <taxon>Peptostreptococcales</taxon>
        <taxon>Natronincolaceae</taxon>
        <taxon>Alkaliphilus</taxon>
    </lineage>
</organism>